<name>A0A1C0ZWW4_9BACL</name>
<protein>
    <submittedName>
        <fullName evidence="1">Uncharacterized protein</fullName>
    </submittedName>
</protein>
<dbReference type="Proteomes" id="UP000093309">
    <property type="component" value="Unassembled WGS sequence"/>
</dbReference>
<dbReference type="STRING" id="512399.A8709_32835"/>
<keyword evidence="2" id="KW-1185">Reference proteome</keyword>
<gene>
    <name evidence="1" type="ORF">A8709_32835</name>
</gene>
<evidence type="ECO:0000313" key="2">
    <source>
        <dbReference type="Proteomes" id="UP000093309"/>
    </source>
</evidence>
<organism evidence="1 2">
    <name type="scientific">Paenibacillus pectinilyticus</name>
    <dbReference type="NCBI Taxonomy" id="512399"/>
    <lineage>
        <taxon>Bacteria</taxon>
        <taxon>Bacillati</taxon>
        <taxon>Bacillota</taxon>
        <taxon>Bacilli</taxon>
        <taxon>Bacillales</taxon>
        <taxon>Paenibacillaceae</taxon>
        <taxon>Paenibacillus</taxon>
    </lineage>
</organism>
<reference evidence="2" key="1">
    <citation type="submission" date="2016-05" db="EMBL/GenBank/DDBJ databases">
        <title>Paenibacillus oryzae. sp. nov., isolated from the rice root.</title>
        <authorList>
            <person name="Zhang J."/>
            <person name="Zhang X."/>
        </authorList>
    </citation>
    <scope>NUCLEOTIDE SEQUENCE [LARGE SCALE GENOMIC DNA]</scope>
    <source>
        <strain evidence="2">KCTC13222</strain>
    </source>
</reference>
<accession>A0A1C0ZWW4</accession>
<comment type="caution">
    <text evidence="1">The sequence shown here is derived from an EMBL/GenBank/DDBJ whole genome shotgun (WGS) entry which is preliminary data.</text>
</comment>
<sequence length="102" mass="11774">MPSEFIVKKLGLQQGQEGYWFDNDGKLICFNLALEGYNTGLLLEKEALAKLLSDNQLALIWDIYIEKVANKELHEWRTVAEEKDGIIEVVNKYGEDTWKLNN</sequence>
<dbReference type="AlphaFoldDB" id="A0A1C0ZWW4"/>
<proteinExistence type="predicted"/>
<evidence type="ECO:0000313" key="1">
    <source>
        <dbReference type="EMBL" id="OCT12601.1"/>
    </source>
</evidence>
<dbReference type="EMBL" id="LYPC01000027">
    <property type="protein sequence ID" value="OCT12601.1"/>
    <property type="molecule type" value="Genomic_DNA"/>
</dbReference>